<evidence type="ECO:0000313" key="5">
    <source>
        <dbReference type="Proteomes" id="UP000053797"/>
    </source>
</evidence>
<evidence type="ECO:0000313" key="4">
    <source>
        <dbReference type="EMBL" id="MEI4462180.1"/>
    </source>
</evidence>
<keyword evidence="7" id="KW-1185">Reference proteome</keyword>
<evidence type="ECO:0000313" key="7">
    <source>
        <dbReference type="Proteomes" id="UP001387110"/>
    </source>
</evidence>
<feature type="domain" description="DUF2529" evidence="1">
    <location>
        <begin position="1"/>
        <end position="165"/>
    </location>
</feature>
<protein>
    <submittedName>
        <fullName evidence="4">DUF2529 family protein</fullName>
    </submittedName>
</protein>
<evidence type="ECO:0000259" key="1">
    <source>
        <dbReference type="Pfam" id="PF10740"/>
    </source>
</evidence>
<accession>A0A0V8GI89</accession>
<dbReference type="EMBL" id="JBAWKY010000001">
    <property type="protein sequence ID" value="MEI4462180.1"/>
    <property type="molecule type" value="Genomic_DNA"/>
</dbReference>
<evidence type="ECO:0000313" key="3">
    <source>
        <dbReference type="EMBL" id="KTR28187.1"/>
    </source>
</evidence>
<comment type="caution">
    <text evidence="2">The sequence shown here is derived from an EMBL/GenBank/DDBJ whole genome shotgun (WGS) entry which is preliminary data.</text>
</comment>
<sequence>MMKILATQFNGKLQTLAKQEDELFDVVRLLAQALVGEGTVYVDAYGECEGLYPMLSEGPDQMKRVTKIKDRKTLHAVDRVLIFTPDTERSDLLASLARYDAWHTPYAIVTLSDVTETLERSIAPLALKFNKGLLPAEDGSRHGLPSLALCAFLLTHILTQLQEMTEEWD</sequence>
<evidence type="ECO:0000313" key="6">
    <source>
        <dbReference type="Proteomes" id="UP000072605"/>
    </source>
</evidence>
<organism evidence="2 5">
    <name type="scientific">Exiguobacterium indicum</name>
    <dbReference type="NCBI Taxonomy" id="296995"/>
    <lineage>
        <taxon>Bacteria</taxon>
        <taxon>Bacillati</taxon>
        <taxon>Bacillota</taxon>
        <taxon>Bacilli</taxon>
        <taxon>Bacillales</taxon>
        <taxon>Bacillales Family XII. Incertae Sedis</taxon>
        <taxon>Exiguobacterium</taxon>
    </lineage>
</organism>
<reference evidence="2 5" key="1">
    <citation type="journal article" date="2015" name="Int. J. Syst. Evol. Microbiol.">
        <title>Exiguobacterium enclense sp. nov., isolated from sediment.</title>
        <authorList>
            <person name="Dastager S.G."/>
            <person name="Mawlankar R."/>
            <person name="Sonalkar V.V."/>
            <person name="Thorat M.N."/>
            <person name="Mual P."/>
            <person name="Verma A."/>
            <person name="Krishnamurthi S."/>
            <person name="Tang S.K."/>
            <person name="Li W.J."/>
        </authorList>
    </citation>
    <scope>NUCLEOTIDE SEQUENCE [LARGE SCALE GENOMIC DNA]</scope>
    <source>
        <strain evidence="2 5">NIO-1109</strain>
    </source>
</reference>
<gene>
    <name evidence="2" type="ORF">AS033_00320</name>
    <name evidence="3" type="ORF">RSA11_01860</name>
    <name evidence="4" type="ORF">SZL87_07000</name>
</gene>
<evidence type="ECO:0000313" key="2">
    <source>
        <dbReference type="EMBL" id="KSU49846.1"/>
    </source>
</evidence>
<dbReference type="Proteomes" id="UP001387110">
    <property type="component" value="Unassembled WGS sequence"/>
</dbReference>
<dbReference type="RefSeq" id="WP_035395788.1">
    <property type="nucleotide sequence ID" value="NZ_FMYN01000001.1"/>
</dbReference>
<dbReference type="Gene3D" id="3.40.50.10490">
    <property type="entry name" value="Glucose-6-phosphate isomerase like protein, domain 1"/>
    <property type="match status" value="1"/>
</dbReference>
<dbReference type="GeneID" id="90838493"/>
<dbReference type="Pfam" id="PF10740">
    <property type="entry name" value="DUF2529"/>
    <property type="match status" value="1"/>
</dbReference>
<proteinExistence type="predicted"/>
<dbReference type="EMBL" id="LDQV01000008">
    <property type="protein sequence ID" value="KTR28187.1"/>
    <property type="molecule type" value="Genomic_DNA"/>
</dbReference>
<reference evidence="4 7" key="3">
    <citation type="submission" date="2023-12" db="EMBL/GenBank/DDBJ databases">
        <authorList>
            <person name="Easwaran N."/>
            <person name="Lazarus H.P.S."/>
        </authorList>
    </citation>
    <scope>NUCLEOTIDE SEQUENCE [LARGE SCALE GENOMIC DNA]</scope>
    <source>
        <strain evidence="4 7">VIT-2023</strain>
    </source>
</reference>
<dbReference type="AlphaFoldDB" id="A0A0V8GI89"/>
<name>A0A0V8GI89_9BACL</name>
<dbReference type="Proteomes" id="UP000072605">
    <property type="component" value="Unassembled WGS sequence"/>
</dbReference>
<reference evidence="3 6" key="2">
    <citation type="journal article" date="2016" name="Front. Microbiol.">
        <title>Genomic Resource of Rice Seed Associated Bacteria.</title>
        <authorList>
            <person name="Midha S."/>
            <person name="Bansal K."/>
            <person name="Sharma S."/>
            <person name="Kumar N."/>
            <person name="Patil P.P."/>
            <person name="Chaudhry V."/>
            <person name="Patil P.B."/>
        </authorList>
    </citation>
    <scope>NUCLEOTIDE SEQUENCE [LARGE SCALE GENOMIC DNA]</scope>
    <source>
        <strain evidence="3 6">RSA11</strain>
    </source>
</reference>
<dbReference type="InterPro" id="IPR019676">
    <property type="entry name" value="DUF2529"/>
</dbReference>
<dbReference type="EMBL" id="LNQL01000001">
    <property type="protein sequence ID" value="KSU49846.1"/>
    <property type="molecule type" value="Genomic_DNA"/>
</dbReference>
<dbReference type="Proteomes" id="UP000053797">
    <property type="component" value="Unassembled WGS sequence"/>
</dbReference>
<dbReference type="OrthoDB" id="2737584at2"/>